<sequence length="90" mass="10251">MDHGHSTGYPSPLVLLMLPTCMDEVIGRHTARYPSDVTDAQWAELDPLLPDPTCLVGRGRWEEHCRRVIVDAILYVVDDDVEWHVIADIR</sequence>
<organism evidence="2 3">
    <name type="scientific">Saccharothrix yanglingensis</name>
    <dbReference type="NCBI Taxonomy" id="659496"/>
    <lineage>
        <taxon>Bacteria</taxon>
        <taxon>Bacillati</taxon>
        <taxon>Actinomycetota</taxon>
        <taxon>Actinomycetes</taxon>
        <taxon>Pseudonocardiales</taxon>
        <taxon>Pseudonocardiaceae</taxon>
        <taxon>Saccharothrix</taxon>
    </lineage>
</organism>
<dbReference type="InterPro" id="IPR025161">
    <property type="entry name" value="IS402-like_dom"/>
</dbReference>
<dbReference type="Proteomes" id="UP001225605">
    <property type="component" value="Unassembled WGS sequence"/>
</dbReference>
<evidence type="ECO:0000313" key="2">
    <source>
        <dbReference type="EMBL" id="MDQ2587969.1"/>
    </source>
</evidence>
<comment type="caution">
    <text evidence="2">The sequence shown here is derived from an EMBL/GenBank/DDBJ whole genome shotgun (WGS) entry which is preliminary data.</text>
</comment>
<evidence type="ECO:0000259" key="1">
    <source>
        <dbReference type="Pfam" id="PF13340"/>
    </source>
</evidence>
<keyword evidence="3" id="KW-1185">Reference proteome</keyword>
<feature type="domain" description="Insertion element IS402-like" evidence="1">
    <location>
        <begin position="37"/>
        <end position="84"/>
    </location>
</feature>
<dbReference type="Pfam" id="PF13340">
    <property type="entry name" value="DUF4096"/>
    <property type="match status" value="1"/>
</dbReference>
<evidence type="ECO:0000313" key="3">
    <source>
        <dbReference type="Proteomes" id="UP001225605"/>
    </source>
</evidence>
<gene>
    <name evidence="2" type="ORF">CKY47_29155</name>
</gene>
<name>A0ABU0X9T9_9PSEU</name>
<reference evidence="2 3" key="1">
    <citation type="submission" date="2017-06" db="EMBL/GenBank/DDBJ databases">
        <title>Cultured bacterium strain Saccharothrix yanglingensis Hhs.015.</title>
        <authorList>
            <person name="Xia Y."/>
        </authorList>
    </citation>
    <scope>NUCLEOTIDE SEQUENCE [LARGE SCALE GENOMIC DNA]</scope>
    <source>
        <strain evidence="2 3">Hhs.015</strain>
    </source>
</reference>
<dbReference type="EMBL" id="NSDM01000014">
    <property type="protein sequence ID" value="MDQ2587969.1"/>
    <property type="molecule type" value="Genomic_DNA"/>
</dbReference>
<proteinExistence type="predicted"/>
<protein>
    <recommendedName>
        <fullName evidence="1">Insertion element IS402-like domain-containing protein</fullName>
    </recommendedName>
</protein>
<accession>A0ABU0X9T9</accession>